<protein>
    <recommendedName>
        <fullName evidence="2">DUF1559 domain-containing protein</fullName>
    </recommendedName>
</protein>
<proteinExistence type="predicted"/>
<evidence type="ECO:0000256" key="1">
    <source>
        <dbReference type="SAM" id="Phobius"/>
    </source>
</evidence>
<evidence type="ECO:0000313" key="3">
    <source>
        <dbReference type="EMBL" id="QDT00897.1"/>
    </source>
</evidence>
<keyword evidence="1" id="KW-1133">Transmembrane helix</keyword>
<dbReference type="Pfam" id="PF07596">
    <property type="entry name" value="SBP_bac_10"/>
    <property type="match status" value="1"/>
</dbReference>
<accession>A0A517N195</accession>
<dbReference type="KEGG" id="amob:HG15A2_42390"/>
<organism evidence="3 4">
    <name type="scientific">Adhaeretor mobilis</name>
    <dbReference type="NCBI Taxonomy" id="1930276"/>
    <lineage>
        <taxon>Bacteria</taxon>
        <taxon>Pseudomonadati</taxon>
        <taxon>Planctomycetota</taxon>
        <taxon>Planctomycetia</taxon>
        <taxon>Pirellulales</taxon>
        <taxon>Lacipirellulaceae</taxon>
        <taxon>Adhaeretor</taxon>
    </lineage>
</organism>
<feature type="domain" description="DUF1559" evidence="2">
    <location>
        <begin position="50"/>
        <end position="336"/>
    </location>
</feature>
<dbReference type="NCBIfam" id="TIGR02532">
    <property type="entry name" value="IV_pilin_GFxxxE"/>
    <property type="match status" value="1"/>
</dbReference>
<dbReference type="InterPro" id="IPR012902">
    <property type="entry name" value="N_methyl_site"/>
</dbReference>
<evidence type="ECO:0000259" key="2">
    <source>
        <dbReference type="Pfam" id="PF07596"/>
    </source>
</evidence>
<dbReference type="SUPFAM" id="SSF54523">
    <property type="entry name" value="Pili subunits"/>
    <property type="match status" value="1"/>
</dbReference>
<gene>
    <name evidence="3" type="ORF">HG15A2_42390</name>
</gene>
<dbReference type="OrthoDB" id="255848at2"/>
<dbReference type="PANTHER" id="PTHR30093:SF2">
    <property type="entry name" value="TYPE II SECRETION SYSTEM PROTEIN H"/>
    <property type="match status" value="1"/>
</dbReference>
<dbReference type="Pfam" id="PF07963">
    <property type="entry name" value="N_methyl"/>
    <property type="match status" value="1"/>
</dbReference>
<dbReference type="InterPro" id="IPR045584">
    <property type="entry name" value="Pilin-like"/>
</dbReference>
<name>A0A517N195_9BACT</name>
<reference evidence="3 4" key="1">
    <citation type="submission" date="2019-02" db="EMBL/GenBank/DDBJ databases">
        <title>Deep-cultivation of Planctomycetes and their phenomic and genomic characterization uncovers novel biology.</title>
        <authorList>
            <person name="Wiegand S."/>
            <person name="Jogler M."/>
            <person name="Boedeker C."/>
            <person name="Pinto D."/>
            <person name="Vollmers J."/>
            <person name="Rivas-Marin E."/>
            <person name="Kohn T."/>
            <person name="Peeters S.H."/>
            <person name="Heuer A."/>
            <person name="Rast P."/>
            <person name="Oberbeckmann S."/>
            <person name="Bunk B."/>
            <person name="Jeske O."/>
            <person name="Meyerdierks A."/>
            <person name="Storesund J.E."/>
            <person name="Kallscheuer N."/>
            <person name="Luecker S."/>
            <person name="Lage O.M."/>
            <person name="Pohl T."/>
            <person name="Merkel B.J."/>
            <person name="Hornburger P."/>
            <person name="Mueller R.-W."/>
            <person name="Bruemmer F."/>
            <person name="Labrenz M."/>
            <person name="Spormann A.M."/>
            <person name="Op den Camp H."/>
            <person name="Overmann J."/>
            <person name="Amann R."/>
            <person name="Jetten M.S.M."/>
            <person name="Mascher T."/>
            <person name="Medema M.H."/>
            <person name="Devos D.P."/>
            <person name="Kaster A.-K."/>
            <person name="Ovreas L."/>
            <person name="Rohde M."/>
            <person name="Galperin M.Y."/>
            <person name="Jogler C."/>
        </authorList>
    </citation>
    <scope>NUCLEOTIDE SEQUENCE [LARGE SCALE GENOMIC DNA]</scope>
    <source>
        <strain evidence="3 4">HG15A2</strain>
    </source>
</reference>
<dbReference type="RefSeq" id="WP_145062694.1">
    <property type="nucleotide sequence ID" value="NZ_CP036263.1"/>
</dbReference>
<dbReference type="InterPro" id="IPR027558">
    <property type="entry name" value="Pre_pil_HX9DG_C"/>
</dbReference>
<dbReference type="AlphaFoldDB" id="A0A517N195"/>
<sequence length="362" mass="39724">MASSKLIREGLLCFKRKPRHNHRRAFTLVELLVVIAIIGVLVGLLLPAVQAAREAARRAECTNKLRQIALAMHLYHDSHETFPPGAQRDGTGIQSNYFSGWTREVLPYMESTQLRELYRPAMSSGTPLSVSAPGDPSLQQFRETFIGTYNCPSDIEPALVVPASGPTNGQLFATSSYVANAGRGDGSLTWYLYEDLPSSSGAFKTTGAHWGWRGPLHVEVAPQFPQPADRLTRESMRNIADGTTQTLLLAESSNEYEPRRPFWAWTWGNYIMAQPIAQDRVFDGNYLECPNSTGTSGAYPGSGKRACMSAFWAMHPGGMNGAMCDASARYISFDIDLLAFAAMGSIDAADDENWVAPKSGRF</sequence>
<dbReference type="NCBIfam" id="TIGR04294">
    <property type="entry name" value="pre_pil_HX9DG"/>
    <property type="match status" value="1"/>
</dbReference>
<keyword evidence="1" id="KW-0812">Transmembrane</keyword>
<keyword evidence="4" id="KW-1185">Reference proteome</keyword>
<dbReference type="PANTHER" id="PTHR30093">
    <property type="entry name" value="GENERAL SECRETION PATHWAY PROTEIN G"/>
    <property type="match status" value="1"/>
</dbReference>
<dbReference type="Gene3D" id="3.30.700.10">
    <property type="entry name" value="Glycoprotein, Type 4 Pilin"/>
    <property type="match status" value="1"/>
</dbReference>
<evidence type="ECO:0000313" key="4">
    <source>
        <dbReference type="Proteomes" id="UP000319852"/>
    </source>
</evidence>
<keyword evidence="1" id="KW-0472">Membrane</keyword>
<dbReference type="Proteomes" id="UP000319852">
    <property type="component" value="Chromosome"/>
</dbReference>
<dbReference type="InterPro" id="IPR011453">
    <property type="entry name" value="DUF1559"/>
</dbReference>
<dbReference type="EMBL" id="CP036263">
    <property type="protein sequence ID" value="QDT00897.1"/>
    <property type="molecule type" value="Genomic_DNA"/>
</dbReference>
<feature type="transmembrane region" description="Helical" evidence="1">
    <location>
        <begin position="25"/>
        <end position="49"/>
    </location>
</feature>